<evidence type="ECO:0000256" key="1">
    <source>
        <dbReference type="SAM" id="MobiDB-lite"/>
    </source>
</evidence>
<dbReference type="AlphaFoldDB" id="A0A0C9SXC4"/>
<dbReference type="SUPFAM" id="SSF53098">
    <property type="entry name" value="Ribonuclease H-like"/>
    <property type="match status" value="1"/>
</dbReference>
<name>A0A0C9SXC4_PLICR</name>
<dbReference type="Proteomes" id="UP000053263">
    <property type="component" value="Unassembled WGS sequence"/>
</dbReference>
<evidence type="ECO:0008006" key="4">
    <source>
        <dbReference type="Google" id="ProtNLM"/>
    </source>
</evidence>
<feature type="compositionally biased region" description="Polar residues" evidence="1">
    <location>
        <begin position="138"/>
        <end position="149"/>
    </location>
</feature>
<dbReference type="InterPro" id="IPR012337">
    <property type="entry name" value="RNaseH-like_sf"/>
</dbReference>
<evidence type="ECO:0000313" key="3">
    <source>
        <dbReference type="Proteomes" id="UP000053263"/>
    </source>
</evidence>
<feature type="compositionally biased region" description="Low complexity" evidence="1">
    <location>
        <begin position="106"/>
        <end position="137"/>
    </location>
</feature>
<reference evidence="2 3" key="1">
    <citation type="submission" date="2014-06" db="EMBL/GenBank/DDBJ databases">
        <title>Evolutionary Origins and Diversification of the Mycorrhizal Mutualists.</title>
        <authorList>
            <consortium name="DOE Joint Genome Institute"/>
            <consortium name="Mycorrhizal Genomics Consortium"/>
            <person name="Kohler A."/>
            <person name="Kuo A."/>
            <person name="Nagy L.G."/>
            <person name="Floudas D."/>
            <person name="Copeland A."/>
            <person name="Barry K.W."/>
            <person name="Cichocki N."/>
            <person name="Veneault-Fourrey C."/>
            <person name="LaButti K."/>
            <person name="Lindquist E.A."/>
            <person name="Lipzen A."/>
            <person name="Lundell T."/>
            <person name="Morin E."/>
            <person name="Murat C."/>
            <person name="Riley R."/>
            <person name="Ohm R."/>
            <person name="Sun H."/>
            <person name="Tunlid A."/>
            <person name="Henrissat B."/>
            <person name="Grigoriev I.V."/>
            <person name="Hibbett D.S."/>
            <person name="Martin F."/>
        </authorList>
    </citation>
    <scope>NUCLEOTIDE SEQUENCE [LARGE SCALE GENOMIC DNA]</scope>
    <source>
        <strain evidence="2 3">FD-325 SS-3</strain>
    </source>
</reference>
<feature type="region of interest" description="Disordered" evidence="1">
    <location>
        <begin position="43"/>
        <end position="149"/>
    </location>
</feature>
<feature type="compositionally biased region" description="Acidic residues" evidence="1">
    <location>
        <begin position="67"/>
        <end position="80"/>
    </location>
</feature>
<feature type="compositionally biased region" description="Low complexity" evidence="1">
    <location>
        <begin position="561"/>
        <end position="571"/>
    </location>
</feature>
<feature type="region of interest" description="Disordered" evidence="1">
    <location>
        <begin position="739"/>
        <end position="776"/>
    </location>
</feature>
<organism evidence="2 3">
    <name type="scientific">Plicaturopsis crispa FD-325 SS-3</name>
    <dbReference type="NCBI Taxonomy" id="944288"/>
    <lineage>
        <taxon>Eukaryota</taxon>
        <taxon>Fungi</taxon>
        <taxon>Dikarya</taxon>
        <taxon>Basidiomycota</taxon>
        <taxon>Agaricomycotina</taxon>
        <taxon>Agaricomycetes</taxon>
        <taxon>Agaricomycetidae</taxon>
        <taxon>Amylocorticiales</taxon>
        <taxon>Amylocorticiaceae</taxon>
        <taxon>Plicatura</taxon>
        <taxon>Plicaturopsis crispa</taxon>
    </lineage>
</organism>
<dbReference type="HOGENOM" id="CLU_008059_1_0_1"/>
<accession>A0A0C9SXC4</accession>
<feature type="region of interest" description="Disordered" evidence="1">
    <location>
        <begin position="823"/>
        <end position="842"/>
    </location>
</feature>
<feature type="compositionally biased region" description="Acidic residues" evidence="1">
    <location>
        <begin position="744"/>
        <end position="766"/>
    </location>
</feature>
<dbReference type="OrthoDB" id="3236755at2759"/>
<keyword evidence="3" id="KW-1185">Reference proteome</keyword>
<proteinExistence type="predicted"/>
<sequence>MARCPGMRLGGCDKTYTWPRAKSRILKHAAVCPKLDRVLKQGISAEMGKDSPSAKLAKLRRDMGLEVGDDSQEETGDEGGGDGCTASESERSDSSRPIKKARTDLSSSTYTSITPTSTPSTAQPSSSSARPPAVSTSGSSQPKFSPSASQPSVLALSRKAKAQELALQLDVDILKFVCVSGMPPKRVDLQEWKTIFLHAAPTYTPVSSTTMEDTQLPRECARVKTLQLRRLQKCENLSLTFDGITTRAQESIYTWHVTTEERETHLFEGNVASGDSHTAEHLWAVGKELMDEIGPWRFNSMCSDDTGSTHNTRVLGQEEFKWLLNMPDPPHGMNRLIGDITELPHFKPTIKIVRRTVKFFKKSTQGRAHLTKARVQFKVSRGLVSIGKTRFGTIYWSGESVHRCLLPIRSVVEIGVIEIPDVNSSFKPGTRKSKAFEHDLEQLLMVIGPIAKSIKCLESSHSTVADVYLFWLAIMASIESLIVEDKLDLPNPVIEHIRRLCNYRFDKMINQAPSDIFITGFFLVPRYRDAKILKQINPLAINPISLSLGKKRKDTDPSPNRDAPAQASAPRRPAPKVSQSSSADTYTRIGNALMGMLRAEYVYKKRPIAGISANDAVEQLKTSLRLYARGLYPFNRPFDDATTPMAWWKALSDHPDARILAHLAIRLFAMTPNSMADERTASEFTWLNSARRSRQHGSTIVRMAQLRQHYKNEKSRALKNKNIPTVRYRDLAELLGPMAHSIDSDSEDEDDLDSDDDDSDELDSGDDGSNLGDHAADATDADILSPLDLEAAGIDARDGTAFDVSQQARLSAPELLDMLSDAPVKSAGSSASAAPAASSVVAQVDDLDTVSWSFE</sequence>
<feature type="region of interest" description="Disordered" evidence="1">
    <location>
        <begin position="550"/>
        <end position="583"/>
    </location>
</feature>
<gene>
    <name evidence="2" type="ORF">PLICRDRAFT_358654</name>
</gene>
<evidence type="ECO:0000313" key="2">
    <source>
        <dbReference type="EMBL" id="KII84265.1"/>
    </source>
</evidence>
<protein>
    <recommendedName>
        <fullName evidence="4">DUF659 domain-containing protein</fullName>
    </recommendedName>
</protein>
<dbReference type="EMBL" id="KN832571">
    <property type="protein sequence ID" value="KII84265.1"/>
    <property type="molecule type" value="Genomic_DNA"/>
</dbReference>